<evidence type="ECO:0000313" key="1">
    <source>
        <dbReference type="EMBL" id="KAI3821196.1"/>
    </source>
</evidence>
<accession>A0ACB9JM16</accession>
<reference evidence="1 2" key="2">
    <citation type="journal article" date="2022" name="Mol. Ecol. Resour.">
        <title>The genomes of chicory, endive, great burdock and yacon provide insights into Asteraceae paleo-polyploidization history and plant inulin production.</title>
        <authorList>
            <person name="Fan W."/>
            <person name="Wang S."/>
            <person name="Wang H."/>
            <person name="Wang A."/>
            <person name="Jiang F."/>
            <person name="Liu H."/>
            <person name="Zhao H."/>
            <person name="Xu D."/>
            <person name="Zhang Y."/>
        </authorList>
    </citation>
    <scope>NUCLEOTIDE SEQUENCE [LARGE SCALE GENOMIC DNA]</scope>
    <source>
        <strain evidence="2">cv. Yunnan</strain>
        <tissue evidence="1">Leaves</tissue>
    </source>
</reference>
<evidence type="ECO:0000313" key="2">
    <source>
        <dbReference type="Proteomes" id="UP001056120"/>
    </source>
</evidence>
<protein>
    <submittedName>
        <fullName evidence="1">Uncharacterized protein</fullName>
    </submittedName>
</protein>
<dbReference type="Proteomes" id="UP001056120">
    <property type="component" value="Linkage Group LG03"/>
</dbReference>
<reference evidence="2" key="1">
    <citation type="journal article" date="2022" name="Mol. Ecol. Resour.">
        <title>The genomes of chicory, endive, great burdock and yacon provide insights into Asteraceae palaeo-polyploidization history and plant inulin production.</title>
        <authorList>
            <person name="Fan W."/>
            <person name="Wang S."/>
            <person name="Wang H."/>
            <person name="Wang A."/>
            <person name="Jiang F."/>
            <person name="Liu H."/>
            <person name="Zhao H."/>
            <person name="Xu D."/>
            <person name="Zhang Y."/>
        </authorList>
    </citation>
    <scope>NUCLEOTIDE SEQUENCE [LARGE SCALE GENOMIC DNA]</scope>
    <source>
        <strain evidence="2">cv. Yunnan</strain>
    </source>
</reference>
<organism evidence="1 2">
    <name type="scientific">Smallanthus sonchifolius</name>
    <dbReference type="NCBI Taxonomy" id="185202"/>
    <lineage>
        <taxon>Eukaryota</taxon>
        <taxon>Viridiplantae</taxon>
        <taxon>Streptophyta</taxon>
        <taxon>Embryophyta</taxon>
        <taxon>Tracheophyta</taxon>
        <taxon>Spermatophyta</taxon>
        <taxon>Magnoliopsida</taxon>
        <taxon>eudicotyledons</taxon>
        <taxon>Gunneridae</taxon>
        <taxon>Pentapetalae</taxon>
        <taxon>asterids</taxon>
        <taxon>campanulids</taxon>
        <taxon>Asterales</taxon>
        <taxon>Asteraceae</taxon>
        <taxon>Asteroideae</taxon>
        <taxon>Heliantheae alliance</taxon>
        <taxon>Millerieae</taxon>
        <taxon>Smallanthus</taxon>
    </lineage>
</organism>
<proteinExistence type="predicted"/>
<comment type="caution">
    <text evidence="1">The sequence shown here is derived from an EMBL/GenBank/DDBJ whole genome shotgun (WGS) entry which is preliminary data.</text>
</comment>
<gene>
    <name evidence="1" type="ORF">L1987_08755</name>
</gene>
<name>A0ACB9JM16_9ASTR</name>
<sequence length="134" mass="15748">MWKFPKSFNNLLRRPFKRSEEAITPDPTKYKILYDSIDAEALDDRYMKSKLTASREENGKARKLREEEVKKRDEELDSEKIKELDAAKILAFPNVKLEEISKGLYSSATTEDQRKCLTKKRLHGSNLIQKLQRE</sequence>
<dbReference type="EMBL" id="CM042020">
    <property type="protein sequence ID" value="KAI3821196.1"/>
    <property type="molecule type" value="Genomic_DNA"/>
</dbReference>
<keyword evidence="2" id="KW-1185">Reference proteome</keyword>